<dbReference type="OrthoDB" id="1001832at2759"/>
<accession>A0A9D4AGA9</accession>
<protein>
    <recommendedName>
        <fullName evidence="3">Endonuclease/exonuclease/phosphatase domain-containing protein</fullName>
    </recommendedName>
</protein>
<dbReference type="PANTHER" id="PTHR33710:SF77">
    <property type="entry name" value="DNASE I-LIKE SUPERFAMILY PROTEIN"/>
    <property type="match status" value="1"/>
</dbReference>
<keyword evidence="2" id="KW-1185">Reference proteome</keyword>
<dbReference type="Gene3D" id="3.60.10.10">
    <property type="entry name" value="Endonuclease/exonuclease/phosphatase"/>
    <property type="match status" value="1"/>
</dbReference>
<sequence length="110" mass="12713">MAIGDFNAILSLDDQKDSHAKGHKYQSFGEFMDKVPMHDPGFQRPLFTWHRGNLSERLNRVVGSDAWMEAFSNCLITHLPKIKSDHRPLLLKFYYDSSCAPNRPFRFLVG</sequence>
<evidence type="ECO:0008006" key="3">
    <source>
        <dbReference type="Google" id="ProtNLM"/>
    </source>
</evidence>
<dbReference type="Proteomes" id="UP000828251">
    <property type="component" value="Unassembled WGS sequence"/>
</dbReference>
<proteinExistence type="predicted"/>
<gene>
    <name evidence="1" type="ORF">J1N35_004647</name>
</gene>
<dbReference type="PANTHER" id="PTHR33710">
    <property type="entry name" value="BNAC02G09200D PROTEIN"/>
    <property type="match status" value="1"/>
</dbReference>
<dbReference type="EMBL" id="JAIQCV010000002">
    <property type="protein sequence ID" value="KAH1121487.1"/>
    <property type="molecule type" value="Genomic_DNA"/>
</dbReference>
<dbReference type="AlphaFoldDB" id="A0A9D4AGA9"/>
<name>A0A9D4AGA9_9ROSI</name>
<dbReference type="SUPFAM" id="SSF56219">
    <property type="entry name" value="DNase I-like"/>
    <property type="match status" value="1"/>
</dbReference>
<evidence type="ECO:0000313" key="2">
    <source>
        <dbReference type="Proteomes" id="UP000828251"/>
    </source>
</evidence>
<evidence type="ECO:0000313" key="1">
    <source>
        <dbReference type="EMBL" id="KAH1121487.1"/>
    </source>
</evidence>
<dbReference type="InterPro" id="IPR036691">
    <property type="entry name" value="Endo/exonu/phosph_ase_sf"/>
</dbReference>
<organism evidence="1 2">
    <name type="scientific">Gossypium stocksii</name>
    <dbReference type="NCBI Taxonomy" id="47602"/>
    <lineage>
        <taxon>Eukaryota</taxon>
        <taxon>Viridiplantae</taxon>
        <taxon>Streptophyta</taxon>
        <taxon>Embryophyta</taxon>
        <taxon>Tracheophyta</taxon>
        <taxon>Spermatophyta</taxon>
        <taxon>Magnoliopsida</taxon>
        <taxon>eudicotyledons</taxon>
        <taxon>Gunneridae</taxon>
        <taxon>Pentapetalae</taxon>
        <taxon>rosids</taxon>
        <taxon>malvids</taxon>
        <taxon>Malvales</taxon>
        <taxon>Malvaceae</taxon>
        <taxon>Malvoideae</taxon>
        <taxon>Gossypium</taxon>
    </lineage>
</organism>
<comment type="caution">
    <text evidence="1">The sequence shown here is derived from an EMBL/GenBank/DDBJ whole genome shotgun (WGS) entry which is preliminary data.</text>
</comment>
<reference evidence="1 2" key="1">
    <citation type="journal article" date="2021" name="Plant Biotechnol. J.">
        <title>Multi-omics assisted identification of the key and species-specific regulatory components of drought-tolerant mechanisms in Gossypium stocksii.</title>
        <authorList>
            <person name="Yu D."/>
            <person name="Ke L."/>
            <person name="Zhang D."/>
            <person name="Wu Y."/>
            <person name="Sun Y."/>
            <person name="Mei J."/>
            <person name="Sun J."/>
            <person name="Sun Y."/>
        </authorList>
    </citation>
    <scope>NUCLEOTIDE SEQUENCE [LARGE SCALE GENOMIC DNA]</scope>
    <source>
        <strain evidence="2">cv. E1</strain>
        <tissue evidence="1">Leaf</tissue>
    </source>
</reference>